<dbReference type="EMBL" id="KY684104">
    <property type="protein sequence ID" value="ARF10596.1"/>
    <property type="molecule type" value="Genomic_DNA"/>
</dbReference>
<organism evidence="1">
    <name type="scientific">Hokovirus HKV1</name>
    <dbReference type="NCBI Taxonomy" id="1977638"/>
    <lineage>
        <taxon>Viruses</taxon>
        <taxon>Varidnaviria</taxon>
        <taxon>Bamfordvirae</taxon>
        <taxon>Nucleocytoviricota</taxon>
        <taxon>Megaviricetes</taxon>
        <taxon>Imitervirales</taxon>
        <taxon>Mimiviridae</taxon>
        <taxon>Klosneuvirinae</taxon>
        <taxon>Hokovirus</taxon>
    </lineage>
</organism>
<name>A0A1V0SFU0_9VIRU</name>
<gene>
    <name evidence="1" type="ORF">Hokovirus_2_123</name>
</gene>
<evidence type="ECO:0000313" key="1">
    <source>
        <dbReference type="EMBL" id="ARF10596.1"/>
    </source>
</evidence>
<proteinExistence type="predicted"/>
<sequence length="661" mass="76839">MKKEPILDFKLYPQEQPKPKQEIPSLFMPITNTNLTYPAQFTNYPNYYIPVVKNYNISAGGPVGDHVHLASVIEDILPTKDIKATPNTISERLIIHQFVRSVFITQGDGQEIDITGESQTSLLNYVKPLELNPNNTNQVSLNPYLGLPDNTIFYKSCYPIRYDREKYSTQCAKDSIGMYVRIYGLSVAEYNTRNLTGNAYYLYDNWREIAYYEYVREKILKANICPNFTVLFGYFVCHNCNIDFVKLNMYKNRKIITGSRIDYNSQLQRLPFGFNGDIPNDLKWLDDITRYFNTNPSNNLIPVLPYLKNSPDKNAYFKLVSPIVRANEFLKNYSGNVLVTLSEAPTQSIFMWASKKYLKMNDGKSSAMINTGIHDSKTWRSIIFQIIMVLTTLQSHNIVFNNLSMNNNFYIQDTKTNTNNTDYWKYIINGIEYYIPNYGYLVMFDSNFKDIKSEFSMKPTAQVHKITSTIYDDIETNNYADPSYIQAKTLQNAKKILDPNIFSGNFISEGGTKPPEDIIKLLGDIHNKLTSNTNQNYRLCELLYEFMRPYLNNRIGTLLKYDEVIHIQKMNTDKFRDGQIIVREFNTDTYDFVLFKNYVSDTTCEILYCNIVNNVKNYASNIIPLTNLYHYSPYEKINQEFINKLSFNEDNLLETYTLNNA</sequence>
<reference evidence="1" key="1">
    <citation type="journal article" date="2017" name="Science">
        <title>Giant viruses with an expanded complement of translation system components.</title>
        <authorList>
            <person name="Schulz F."/>
            <person name="Yutin N."/>
            <person name="Ivanova N.N."/>
            <person name="Ortega D.R."/>
            <person name="Lee T.K."/>
            <person name="Vierheilig J."/>
            <person name="Daims H."/>
            <person name="Horn M."/>
            <person name="Wagner M."/>
            <person name="Jensen G.J."/>
            <person name="Kyrpides N.C."/>
            <person name="Koonin E.V."/>
            <person name="Woyke T."/>
        </authorList>
    </citation>
    <scope>NUCLEOTIDE SEQUENCE</scope>
    <source>
        <strain evidence="1">HKV1</strain>
    </source>
</reference>
<accession>A0A1V0SFU0</accession>
<protein>
    <submittedName>
        <fullName evidence="1">Uncharacterized protein</fullName>
    </submittedName>
</protein>